<keyword evidence="8" id="KW-0067">ATP-binding</keyword>
<proteinExistence type="predicted"/>
<feature type="domain" description="ABC transmembrane type-1" evidence="7">
    <location>
        <begin position="10"/>
        <end position="291"/>
    </location>
</feature>
<dbReference type="GO" id="GO:0005524">
    <property type="term" value="F:ATP binding"/>
    <property type="evidence" value="ECO:0007669"/>
    <property type="project" value="UniProtKB-KW"/>
</dbReference>
<feature type="transmembrane region" description="Helical" evidence="5">
    <location>
        <begin position="130"/>
        <end position="163"/>
    </location>
</feature>
<dbReference type="PROSITE" id="PS50929">
    <property type="entry name" value="ABC_TM1F"/>
    <property type="match status" value="1"/>
</dbReference>
<feature type="domain" description="ABC transporter" evidence="6">
    <location>
        <begin position="294"/>
        <end position="543"/>
    </location>
</feature>
<dbReference type="PROSITE" id="PS50893">
    <property type="entry name" value="ABC_TRANSPORTER_2"/>
    <property type="match status" value="1"/>
</dbReference>
<dbReference type="InterPro" id="IPR003439">
    <property type="entry name" value="ABC_transporter-like_ATP-bd"/>
</dbReference>
<dbReference type="InterPro" id="IPR036640">
    <property type="entry name" value="ABC1_TM_sf"/>
</dbReference>
<organism evidence="8 9">
    <name type="scientific">Fodinicola feengrottensis</name>
    <dbReference type="NCBI Taxonomy" id="435914"/>
    <lineage>
        <taxon>Bacteria</taxon>
        <taxon>Bacillati</taxon>
        <taxon>Actinomycetota</taxon>
        <taxon>Actinomycetes</taxon>
        <taxon>Mycobacteriales</taxon>
        <taxon>Fodinicola</taxon>
    </lineage>
</organism>
<keyword evidence="8" id="KW-0547">Nucleotide-binding</keyword>
<keyword evidence="2 5" id="KW-0812">Transmembrane</keyword>
<evidence type="ECO:0000259" key="6">
    <source>
        <dbReference type="PROSITE" id="PS50893"/>
    </source>
</evidence>
<keyword evidence="3 5" id="KW-1133">Transmembrane helix</keyword>
<dbReference type="InterPro" id="IPR017871">
    <property type="entry name" value="ABC_transporter-like_CS"/>
</dbReference>
<dbReference type="PROSITE" id="PS00211">
    <property type="entry name" value="ABC_TRANSPORTER_1"/>
    <property type="match status" value="1"/>
</dbReference>
<dbReference type="InterPro" id="IPR027417">
    <property type="entry name" value="P-loop_NTPase"/>
</dbReference>
<keyword evidence="9" id="KW-1185">Reference proteome</keyword>
<comment type="subcellular location">
    <subcellularLocation>
        <location evidence="1">Cell membrane</location>
        <topology evidence="1">Multi-pass membrane protein</topology>
    </subcellularLocation>
</comment>
<dbReference type="SUPFAM" id="SSF90123">
    <property type="entry name" value="ABC transporter transmembrane region"/>
    <property type="match status" value="1"/>
</dbReference>
<dbReference type="InterPro" id="IPR039421">
    <property type="entry name" value="Type_1_exporter"/>
</dbReference>
<comment type="caution">
    <text evidence="8">The sequence shown here is derived from an EMBL/GenBank/DDBJ whole genome shotgun (WGS) entry which is preliminary data.</text>
</comment>
<sequence length="546" mass="57735">MWRQQAGISAGGMTFGVLWMGSAAAMPLALGKALDEGLARHSPKALASWVAVLLVAGLVQAATGIMRHRFAVSSWLSAAYRVEQLVVEQAARLGAVLPRRISTGEVVAVTASDMEHIGDAYEVSNRTAGAVLTFFGVATLMVVTTPILGIVVVIGTPILMLIVGPMMRLLERRQAEQRKLFGDTATIASDTVAGLRVLRGIGGETLVVRNFREASQRVRYAGVRVAKVASTMEATQILLPGLFAVLIAWLGARLAVTHQITAGQLVSSYAYAAFLVLPLRTFAEMAEVLTKANVAAKRIVAVLRLERDIVSPGVPVPLPEPATATLTDAVSGAEFKPGLFTAVVCERRADADTLAERLARYVDADVRFGGVRLDELALEDVRATILLADPHPHMFSGPLAEELDPTDQADRSRILAAISAADAGDVVSGLADGLDTEVVEQGRFFSGGQRQRLVLARSLVADPAVLIMLEPTSAVDAHTEHRIAQRLAGARSGRTTVVFSTSPLIAGAADEVVFLPAGGVGADAGDHHALMRQNIAYQTVVTRGSS</sequence>
<feature type="transmembrane region" description="Helical" evidence="5">
    <location>
        <begin position="12"/>
        <end position="34"/>
    </location>
</feature>
<evidence type="ECO:0000256" key="5">
    <source>
        <dbReference type="SAM" id="Phobius"/>
    </source>
</evidence>
<evidence type="ECO:0000313" key="8">
    <source>
        <dbReference type="EMBL" id="GAA1668968.1"/>
    </source>
</evidence>
<protein>
    <submittedName>
        <fullName evidence="8">ABC transporter ATP-binding protein</fullName>
    </submittedName>
</protein>
<dbReference type="Gene3D" id="1.20.1560.10">
    <property type="entry name" value="ABC transporter type 1, transmembrane domain"/>
    <property type="match status" value="1"/>
</dbReference>
<dbReference type="Pfam" id="PF00005">
    <property type="entry name" value="ABC_tran"/>
    <property type="match status" value="1"/>
</dbReference>
<dbReference type="Gene3D" id="3.40.50.300">
    <property type="entry name" value="P-loop containing nucleotide triphosphate hydrolases"/>
    <property type="match status" value="1"/>
</dbReference>
<dbReference type="PANTHER" id="PTHR43394:SF1">
    <property type="entry name" value="ATP-BINDING CASSETTE SUB-FAMILY B MEMBER 10, MITOCHONDRIAL"/>
    <property type="match status" value="1"/>
</dbReference>
<reference evidence="8 9" key="1">
    <citation type="journal article" date="2019" name="Int. J. Syst. Evol. Microbiol.">
        <title>The Global Catalogue of Microorganisms (GCM) 10K type strain sequencing project: providing services to taxonomists for standard genome sequencing and annotation.</title>
        <authorList>
            <consortium name="The Broad Institute Genomics Platform"/>
            <consortium name="The Broad Institute Genome Sequencing Center for Infectious Disease"/>
            <person name="Wu L."/>
            <person name="Ma J."/>
        </authorList>
    </citation>
    <scope>NUCLEOTIDE SEQUENCE [LARGE SCALE GENOMIC DNA]</scope>
    <source>
        <strain evidence="8 9">JCM 14718</strain>
    </source>
</reference>
<evidence type="ECO:0000256" key="4">
    <source>
        <dbReference type="ARBA" id="ARBA00023136"/>
    </source>
</evidence>
<evidence type="ECO:0000256" key="2">
    <source>
        <dbReference type="ARBA" id="ARBA00022692"/>
    </source>
</evidence>
<dbReference type="Proteomes" id="UP001500618">
    <property type="component" value="Unassembled WGS sequence"/>
</dbReference>
<keyword evidence="4 5" id="KW-0472">Membrane</keyword>
<accession>A0ABN2GCX9</accession>
<dbReference type="Pfam" id="PF00664">
    <property type="entry name" value="ABC_membrane"/>
    <property type="match status" value="1"/>
</dbReference>
<dbReference type="SUPFAM" id="SSF52540">
    <property type="entry name" value="P-loop containing nucleoside triphosphate hydrolases"/>
    <property type="match status" value="1"/>
</dbReference>
<evidence type="ECO:0000313" key="9">
    <source>
        <dbReference type="Proteomes" id="UP001500618"/>
    </source>
</evidence>
<dbReference type="EMBL" id="BAAANY010000007">
    <property type="protein sequence ID" value="GAA1668968.1"/>
    <property type="molecule type" value="Genomic_DNA"/>
</dbReference>
<dbReference type="InterPro" id="IPR011527">
    <property type="entry name" value="ABC1_TM_dom"/>
</dbReference>
<evidence type="ECO:0000256" key="3">
    <source>
        <dbReference type="ARBA" id="ARBA00022989"/>
    </source>
</evidence>
<gene>
    <name evidence="8" type="ORF">GCM10009765_18060</name>
</gene>
<evidence type="ECO:0000259" key="7">
    <source>
        <dbReference type="PROSITE" id="PS50929"/>
    </source>
</evidence>
<dbReference type="PANTHER" id="PTHR43394">
    <property type="entry name" value="ATP-DEPENDENT PERMEASE MDL1, MITOCHONDRIAL"/>
    <property type="match status" value="1"/>
</dbReference>
<evidence type="ECO:0000256" key="1">
    <source>
        <dbReference type="ARBA" id="ARBA00004651"/>
    </source>
</evidence>
<feature type="transmembrane region" description="Helical" evidence="5">
    <location>
        <begin position="46"/>
        <end position="66"/>
    </location>
</feature>
<name>A0ABN2GCX9_9ACTN</name>